<dbReference type="Proteomes" id="UP001328107">
    <property type="component" value="Unassembled WGS sequence"/>
</dbReference>
<comment type="caution">
    <text evidence="2">The sequence shown here is derived from an EMBL/GenBank/DDBJ whole genome shotgun (WGS) entry which is preliminary data.</text>
</comment>
<evidence type="ECO:0000313" key="3">
    <source>
        <dbReference type="Proteomes" id="UP001328107"/>
    </source>
</evidence>
<feature type="chain" id="PRO_5043020605" evidence="1">
    <location>
        <begin position="25"/>
        <end position="129"/>
    </location>
</feature>
<proteinExistence type="predicted"/>
<accession>A0AAN5CVC5</accession>
<protein>
    <submittedName>
        <fullName evidence="2">Uncharacterized protein</fullName>
    </submittedName>
</protein>
<reference evidence="3" key="1">
    <citation type="submission" date="2022-10" db="EMBL/GenBank/DDBJ databases">
        <title>Genome assembly of Pristionchus species.</title>
        <authorList>
            <person name="Yoshida K."/>
            <person name="Sommer R.J."/>
        </authorList>
    </citation>
    <scope>NUCLEOTIDE SEQUENCE [LARGE SCALE GENOMIC DNA]</scope>
    <source>
        <strain evidence="3">RS5460</strain>
    </source>
</reference>
<name>A0AAN5CVC5_9BILA</name>
<organism evidence="2 3">
    <name type="scientific">Pristionchus mayeri</name>
    <dbReference type="NCBI Taxonomy" id="1317129"/>
    <lineage>
        <taxon>Eukaryota</taxon>
        <taxon>Metazoa</taxon>
        <taxon>Ecdysozoa</taxon>
        <taxon>Nematoda</taxon>
        <taxon>Chromadorea</taxon>
        <taxon>Rhabditida</taxon>
        <taxon>Rhabditina</taxon>
        <taxon>Diplogasteromorpha</taxon>
        <taxon>Diplogasteroidea</taxon>
        <taxon>Neodiplogasteridae</taxon>
        <taxon>Pristionchus</taxon>
    </lineage>
</organism>
<evidence type="ECO:0000313" key="2">
    <source>
        <dbReference type="EMBL" id="GMR51272.1"/>
    </source>
</evidence>
<feature type="signal peptide" evidence="1">
    <location>
        <begin position="1"/>
        <end position="24"/>
    </location>
</feature>
<keyword evidence="1" id="KW-0732">Signal</keyword>
<keyword evidence="3" id="KW-1185">Reference proteome</keyword>
<sequence>IHSLFHQMRSLLIILSSLFVLSFADLSAIHEKPITIRVKNGSTLTLNIPASTTIWRRKFKREGFTLEYPVDYLDKNQDNATSWSSSQDHRAEQYVKALPRHLRQVEIRIPSKPFITAPGQMITMVSCLL</sequence>
<feature type="non-terminal residue" evidence="2">
    <location>
        <position position="1"/>
    </location>
</feature>
<evidence type="ECO:0000256" key="1">
    <source>
        <dbReference type="SAM" id="SignalP"/>
    </source>
</evidence>
<dbReference type="AlphaFoldDB" id="A0AAN5CVC5"/>
<dbReference type="EMBL" id="BTRK01000005">
    <property type="protein sequence ID" value="GMR51272.1"/>
    <property type="molecule type" value="Genomic_DNA"/>
</dbReference>
<gene>
    <name evidence="2" type="ORF">PMAYCL1PPCAC_21467</name>
</gene>